<dbReference type="Proteomes" id="UP000814140">
    <property type="component" value="Unassembled WGS sequence"/>
</dbReference>
<protein>
    <submittedName>
        <fullName evidence="1">Uncharacterized protein</fullName>
    </submittedName>
</protein>
<dbReference type="EMBL" id="MU277188">
    <property type="protein sequence ID" value="KAI0068057.1"/>
    <property type="molecule type" value="Genomic_DNA"/>
</dbReference>
<reference evidence="1" key="1">
    <citation type="submission" date="2021-03" db="EMBL/GenBank/DDBJ databases">
        <authorList>
            <consortium name="DOE Joint Genome Institute"/>
            <person name="Ahrendt S."/>
            <person name="Looney B.P."/>
            <person name="Miyauchi S."/>
            <person name="Morin E."/>
            <person name="Drula E."/>
            <person name="Courty P.E."/>
            <person name="Chicoki N."/>
            <person name="Fauchery L."/>
            <person name="Kohler A."/>
            <person name="Kuo A."/>
            <person name="Labutti K."/>
            <person name="Pangilinan J."/>
            <person name="Lipzen A."/>
            <person name="Riley R."/>
            <person name="Andreopoulos W."/>
            <person name="He G."/>
            <person name="Johnson J."/>
            <person name="Barry K.W."/>
            <person name="Grigoriev I.V."/>
            <person name="Nagy L."/>
            <person name="Hibbett D."/>
            <person name="Henrissat B."/>
            <person name="Matheny P.B."/>
            <person name="Labbe J."/>
            <person name="Martin F."/>
        </authorList>
    </citation>
    <scope>NUCLEOTIDE SEQUENCE</scope>
    <source>
        <strain evidence="1">HHB10654</strain>
    </source>
</reference>
<evidence type="ECO:0000313" key="2">
    <source>
        <dbReference type="Proteomes" id="UP000814140"/>
    </source>
</evidence>
<evidence type="ECO:0000313" key="1">
    <source>
        <dbReference type="EMBL" id="KAI0068057.1"/>
    </source>
</evidence>
<sequence>MILAASDPARALANFYESELTRALDEQTFGITASQLVRSTAHDATAIITLQEGEDIEVMLFSVGYKIMGRASSESKDASDVVYETIEDLLGAVSPLYAAKRMESLMEKLARLSQ</sequence>
<name>A0ACB8TI03_9AGAM</name>
<proteinExistence type="predicted"/>
<reference evidence="1" key="2">
    <citation type="journal article" date="2022" name="New Phytol.">
        <title>Evolutionary transition to the ectomycorrhizal habit in the genomes of a hyperdiverse lineage of mushroom-forming fungi.</title>
        <authorList>
            <person name="Looney B."/>
            <person name="Miyauchi S."/>
            <person name="Morin E."/>
            <person name="Drula E."/>
            <person name="Courty P.E."/>
            <person name="Kohler A."/>
            <person name="Kuo A."/>
            <person name="LaButti K."/>
            <person name="Pangilinan J."/>
            <person name="Lipzen A."/>
            <person name="Riley R."/>
            <person name="Andreopoulos W."/>
            <person name="He G."/>
            <person name="Johnson J."/>
            <person name="Nolan M."/>
            <person name="Tritt A."/>
            <person name="Barry K.W."/>
            <person name="Grigoriev I.V."/>
            <person name="Nagy L.G."/>
            <person name="Hibbett D."/>
            <person name="Henrissat B."/>
            <person name="Matheny P.B."/>
            <person name="Labbe J."/>
            <person name="Martin F.M."/>
        </authorList>
    </citation>
    <scope>NUCLEOTIDE SEQUENCE</scope>
    <source>
        <strain evidence="1">HHB10654</strain>
    </source>
</reference>
<organism evidence="1 2">
    <name type="scientific">Artomyces pyxidatus</name>
    <dbReference type="NCBI Taxonomy" id="48021"/>
    <lineage>
        <taxon>Eukaryota</taxon>
        <taxon>Fungi</taxon>
        <taxon>Dikarya</taxon>
        <taxon>Basidiomycota</taxon>
        <taxon>Agaricomycotina</taxon>
        <taxon>Agaricomycetes</taxon>
        <taxon>Russulales</taxon>
        <taxon>Auriscalpiaceae</taxon>
        <taxon>Artomyces</taxon>
    </lineage>
</organism>
<gene>
    <name evidence="1" type="ORF">BV25DRAFT_1818426</name>
</gene>
<comment type="caution">
    <text evidence="1">The sequence shown here is derived from an EMBL/GenBank/DDBJ whole genome shotgun (WGS) entry which is preliminary data.</text>
</comment>
<accession>A0ACB8TI03</accession>
<keyword evidence="2" id="KW-1185">Reference proteome</keyword>